<reference evidence="1" key="1">
    <citation type="journal article" date="2015" name="Nature">
        <title>Complex archaea that bridge the gap between prokaryotes and eukaryotes.</title>
        <authorList>
            <person name="Spang A."/>
            <person name="Saw J.H."/>
            <person name="Jorgensen S.L."/>
            <person name="Zaremba-Niedzwiedzka K."/>
            <person name="Martijn J."/>
            <person name="Lind A.E."/>
            <person name="van Eijk R."/>
            <person name="Schleper C."/>
            <person name="Guy L."/>
            <person name="Ettema T.J."/>
        </authorList>
    </citation>
    <scope>NUCLEOTIDE SEQUENCE</scope>
</reference>
<name>A0A0F9K720_9ZZZZ</name>
<dbReference type="AlphaFoldDB" id="A0A0F9K720"/>
<feature type="non-terminal residue" evidence="1">
    <location>
        <position position="235"/>
    </location>
</feature>
<sequence>MSLFVLYRNSGVHSGRALRKQLTKLYDGKVLGGYPKRFAGICRRTGEPEYVINLGTTEEYNLGSTFLNNREMVRTASNKKAARRTFEERGVPAPKLFLRGSDVTSFPVVGRTSYHSKGQGFWFCKDKRDVSRAVKAGATHFMEFIPNTREYRVHTFIKAKAMENEERKPEDYVSVKISEKVWQGEDAPDPNEPQKNHVFGWTFLGPQNRREEELDVVRNVAKQAIAALQMDFGAV</sequence>
<gene>
    <name evidence="1" type="ORF">LCGC14_1738580</name>
</gene>
<evidence type="ECO:0000313" key="1">
    <source>
        <dbReference type="EMBL" id="KKM06978.1"/>
    </source>
</evidence>
<dbReference type="SUPFAM" id="SSF56059">
    <property type="entry name" value="Glutathione synthetase ATP-binding domain-like"/>
    <property type="match status" value="1"/>
</dbReference>
<accession>A0A0F9K720</accession>
<dbReference type="EMBL" id="LAZR01015873">
    <property type="protein sequence ID" value="KKM06978.1"/>
    <property type="molecule type" value="Genomic_DNA"/>
</dbReference>
<organism evidence="1">
    <name type="scientific">marine sediment metagenome</name>
    <dbReference type="NCBI Taxonomy" id="412755"/>
    <lineage>
        <taxon>unclassified sequences</taxon>
        <taxon>metagenomes</taxon>
        <taxon>ecological metagenomes</taxon>
    </lineage>
</organism>
<protein>
    <submittedName>
        <fullName evidence="1">Uncharacterized protein</fullName>
    </submittedName>
</protein>
<proteinExistence type="predicted"/>
<comment type="caution">
    <text evidence="1">The sequence shown here is derived from an EMBL/GenBank/DDBJ whole genome shotgun (WGS) entry which is preliminary data.</text>
</comment>